<reference evidence="1" key="1">
    <citation type="journal article" date="2023" name="Mol. Phylogenet. Evol.">
        <title>Genome-scale phylogeny and comparative genomics of the fungal order Sordariales.</title>
        <authorList>
            <person name="Hensen N."/>
            <person name="Bonometti L."/>
            <person name="Westerberg I."/>
            <person name="Brannstrom I.O."/>
            <person name="Guillou S."/>
            <person name="Cros-Aarteil S."/>
            <person name="Calhoun S."/>
            <person name="Haridas S."/>
            <person name="Kuo A."/>
            <person name="Mondo S."/>
            <person name="Pangilinan J."/>
            <person name="Riley R."/>
            <person name="LaButti K."/>
            <person name="Andreopoulos B."/>
            <person name="Lipzen A."/>
            <person name="Chen C."/>
            <person name="Yan M."/>
            <person name="Daum C."/>
            <person name="Ng V."/>
            <person name="Clum A."/>
            <person name="Steindorff A."/>
            <person name="Ohm R.A."/>
            <person name="Martin F."/>
            <person name="Silar P."/>
            <person name="Natvig D.O."/>
            <person name="Lalanne C."/>
            <person name="Gautier V."/>
            <person name="Ament-Velasquez S.L."/>
            <person name="Kruys A."/>
            <person name="Hutchinson M.I."/>
            <person name="Powell A.J."/>
            <person name="Barry K."/>
            <person name="Miller A.N."/>
            <person name="Grigoriev I.V."/>
            <person name="Debuchy R."/>
            <person name="Gladieux P."/>
            <person name="Hiltunen Thoren M."/>
            <person name="Johannesson H."/>
        </authorList>
    </citation>
    <scope>NUCLEOTIDE SEQUENCE</scope>
    <source>
        <strain evidence="1">CBS 757.83</strain>
    </source>
</reference>
<evidence type="ECO:0000313" key="2">
    <source>
        <dbReference type="Proteomes" id="UP001305647"/>
    </source>
</evidence>
<dbReference type="PANTHER" id="PTHR46830:SF2">
    <property type="entry name" value="ALPHA-1,4-N-ACETYLGLUCOSAMINYLTRANSFERASE"/>
    <property type="match status" value="1"/>
</dbReference>
<keyword evidence="2" id="KW-1185">Reference proteome</keyword>
<proteinExistence type="predicted"/>
<protein>
    <submittedName>
        <fullName evidence="1">Uncharacterized protein</fullName>
    </submittedName>
</protein>
<organism evidence="1 2">
    <name type="scientific">Parathielavia hyrcaniae</name>
    <dbReference type="NCBI Taxonomy" id="113614"/>
    <lineage>
        <taxon>Eukaryota</taxon>
        <taxon>Fungi</taxon>
        <taxon>Dikarya</taxon>
        <taxon>Ascomycota</taxon>
        <taxon>Pezizomycotina</taxon>
        <taxon>Sordariomycetes</taxon>
        <taxon>Sordariomycetidae</taxon>
        <taxon>Sordariales</taxon>
        <taxon>Chaetomiaceae</taxon>
        <taxon>Parathielavia</taxon>
    </lineage>
</organism>
<gene>
    <name evidence="1" type="ORF">N658DRAFT_458330</name>
</gene>
<comment type="caution">
    <text evidence="1">The sequence shown here is derived from an EMBL/GenBank/DDBJ whole genome shotgun (WGS) entry which is preliminary data.</text>
</comment>
<dbReference type="PANTHER" id="PTHR46830">
    <property type="entry name" value="TRANSFERASE, PUTATIVE-RELATED"/>
    <property type="match status" value="1"/>
</dbReference>
<name>A0AAN6PW53_9PEZI</name>
<reference evidence="1" key="2">
    <citation type="submission" date="2023-05" db="EMBL/GenBank/DDBJ databases">
        <authorList>
            <consortium name="Lawrence Berkeley National Laboratory"/>
            <person name="Steindorff A."/>
            <person name="Hensen N."/>
            <person name="Bonometti L."/>
            <person name="Westerberg I."/>
            <person name="Brannstrom I.O."/>
            <person name="Guillou S."/>
            <person name="Cros-Aarteil S."/>
            <person name="Calhoun S."/>
            <person name="Haridas S."/>
            <person name="Kuo A."/>
            <person name="Mondo S."/>
            <person name="Pangilinan J."/>
            <person name="Riley R."/>
            <person name="Labutti K."/>
            <person name="Andreopoulos B."/>
            <person name="Lipzen A."/>
            <person name="Chen C."/>
            <person name="Yanf M."/>
            <person name="Daum C."/>
            <person name="Ng V."/>
            <person name="Clum A."/>
            <person name="Ohm R."/>
            <person name="Martin F."/>
            <person name="Silar P."/>
            <person name="Natvig D."/>
            <person name="Lalanne C."/>
            <person name="Gautier V."/>
            <person name="Ament-Velasquez S.L."/>
            <person name="Kruys A."/>
            <person name="Hutchinson M.I."/>
            <person name="Powell A.J."/>
            <person name="Barry K."/>
            <person name="Miller A.N."/>
            <person name="Grigoriev I.V."/>
            <person name="Debuchy R."/>
            <person name="Gladieux P."/>
            <person name="Thoren M.H."/>
            <person name="Johannesson H."/>
        </authorList>
    </citation>
    <scope>NUCLEOTIDE SEQUENCE</scope>
    <source>
        <strain evidence="1">CBS 757.83</strain>
    </source>
</reference>
<dbReference type="EMBL" id="MU863703">
    <property type="protein sequence ID" value="KAK4096637.1"/>
    <property type="molecule type" value="Genomic_DNA"/>
</dbReference>
<dbReference type="AlphaFoldDB" id="A0AAN6PW53"/>
<sequence>VPWRQQPPNLQQFPTAPLATACDRLTNLDPTSLPAADAPIPNLVHYIWLLADPLVFSLSFKVFVSVYSAHLFLRPDRIYFHTDASPDLWEHASAHRAPASWEVEDHVHGWDGNITLKYVLARQSKYARAVFPVVSHAVEAGVISKEE</sequence>
<accession>A0AAN6PW53</accession>
<feature type="non-terminal residue" evidence="1">
    <location>
        <position position="147"/>
    </location>
</feature>
<evidence type="ECO:0000313" key="1">
    <source>
        <dbReference type="EMBL" id="KAK4096637.1"/>
    </source>
</evidence>
<feature type="non-terminal residue" evidence="1">
    <location>
        <position position="1"/>
    </location>
</feature>
<dbReference type="Proteomes" id="UP001305647">
    <property type="component" value="Unassembled WGS sequence"/>
</dbReference>